<keyword evidence="3" id="KW-1185">Reference proteome</keyword>
<feature type="region of interest" description="Disordered" evidence="1">
    <location>
        <begin position="1"/>
        <end position="30"/>
    </location>
</feature>
<dbReference type="Pfam" id="PF15053">
    <property type="entry name" value="Njmu-R1"/>
    <property type="match status" value="1"/>
</dbReference>
<evidence type="ECO:0000313" key="3">
    <source>
        <dbReference type="Proteomes" id="UP001344447"/>
    </source>
</evidence>
<name>A0AAN7TYU7_9MYCE</name>
<organism evidence="2 3">
    <name type="scientific">Dictyostelium firmibasis</name>
    <dbReference type="NCBI Taxonomy" id="79012"/>
    <lineage>
        <taxon>Eukaryota</taxon>
        <taxon>Amoebozoa</taxon>
        <taxon>Evosea</taxon>
        <taxon>Eumycetozoa</taxon>
        <taxon>Dictyostelia</taxon>
        <taxon>Dictyosteliales</taxon>
        <taxon>Dictyosteliaceae</taxon>
        <taxon>Dictyostelium</taxon>
    </lineage>
</organism>
<dbReference type="GO" id="GO:0005802">
    <property type="term" value="C:trans-Golgi network"/>
    <property type="evidence" value="ECO:0007669"/>
    <property type="project" value="InterPro"/>
</dbReference>
<dbReference type="PANTHER" id="PTHR14416:SF2">
    <property type="entry name" value="PROTEIN NJMU-R1"/>
    <property type="match status" value="1"/>
</dbReference>
<proteinExistence type="predicted"/>
<dbReference type="Proteomes" id="UP001344447">
    <property type="component" value="Unassembled WGS sequence"/>
</dbReference>
<feature type="compositionally biased region" description="Low complexity" evidence="1">
    <location>
        <begin position="105"/>
        <end position="117"/>
    </location>
</feature>
<feature type="region of interest" description="Disordered" evidence="1">
    <location>
        <begin position="96"/>
        <end position="117"/>
    </location>
</feature>
<accession>A0AAN7TYU7</accession>
<evidence type="ECO:0000313" key="2">
    <source>
        <dbReference type="EMBL" id="KAK5581597.1"/>
    </source>
</evidence>
<dbReference type="AlphaFoldDB" id="A0AAN7TYU7"/>
<sequence length="547" mass="62190">MRRSQFATLTQSNQDVSNTSNISPPQPPEQIINKTNYCLLIKDNGNNEQNDKSFSLKTVQSNCSESLEFNIKSFIYQKITKNMIYKSGSFGIIENNNKNQDQPINSDENNNNNDNTSESKYTLSCFYTMIEVPIIYNNNNINDKNESTPSSPMKLSVSDLLEDEELISKNNGFQDDFENLNNLVDFSINDNLDDIGNDSLDDGLSSKNTTTTTTTITDNKQKQQRIENSLKEYYLCLVCETESDVNLGLFHLEISEFCSSLTKLIGEIDNNRNINSSNSSTGGIYNDLSIQNRLSNWYSICIDYISRSVKLLDTNIQYIIYSTLTGSTFKIITSPSSSSSSSLSSSSSSLTSMKSISDDIISFLKTISIVNLSTIEISSNQFIIKPDENNSNNSVILDSSTSDDSIDDGKNNSDNIKNNNNLFIIEIKESDENSDRFNVILNKHNDNLFCKKWSNKYIENIKKSITLRNLSEELKLKVIQEYNMFRRMIDISTLNNYLLYKSFLFLSCNDNSDILLYLLKKDNIQDIKEVLIVLENQLKQHQLKINN</sequence>
<comment type="caution">
    <text evidence="2">The sequence shown here is derived from an EMBL/GenBank/DDBJ whole genome shotgun (WGS) entry which is preliminary data.</text>
</comment>
<feature type="compositionally biased region" description="Polar residues" evidence="1">
    <location>
        <begin position="1"/>
        <end position="23"/>
    </location>
</feature>
<dbReference type="EMBL" id="JAVFKY010000002">
    <property type="protein sequence ID" value="KAK5581597.1"/>
    <property type="molecule type" value="Genomic_DNA"/>
</dbReference>
<gene>
    <name evidence="2" type="ORF">RB653_001634</name>
</gene>
<feature type="compositionally biased region" description="Low complexity" evidence="1">
    <location>
        <begin position="394"/>
        <end position="403"/>
    </location>
</feature>
<dbReference type="PANTHER" id="PTHR14416">
    <property type="entry name" value="PROTEIN NJMU-R1"/>
    <property type="match status" value="1"/>
</dbReference>
<evidence type="ECO:0000256" key="1">
    <source>
        <dbReference type="SAM" id="MobiDB-lite"/>
    </source>
</evidence>
<feature type="region of interest" description="Disordered" evidence="1">
    <location>
        <begin position="394"/>
        <end position="413"/>
    </location>
</feature>
<dbReference type="InterPro" id="IPR028280">
    <property type="entry name" value="Njmu-R1"/>
</dbReference>
<protein>
    <submittedName>
        <fullName evidence="2">Uncharacterized protein</fullName>
    </submittedName>
</protein>
<reference evidence="2 3" key="1">
    <citation type="submission" date="2023-11" db="EMBL/GenBank/DDBJ databases">
        <title>Dfirmibasis_genome.</title>
        <authorList>
            <person name="Edelbroek B."/>
            <person name="Kjellin J."/>
            <person name="Jerlstrom-Hultqvist J."/>
            <person name="Soderbom F."/>
        </authorList>
    </citation>
    <scope>NUCLEOTIDE SEQUENCE [LARGE SCALE GENOMIC DNA]</scope>
    <source>
        <strain evidence="2 3">TNS-C-14</strain>
    </source>
</reference>
<dbReference type="GO" id="GO:0099041">
    <property type="term" value="P:vesicle tethering to Golgi"/>
    <property type="evidence" value="ECO:0007669"/>
    <property type="project" value="InterPro"/>
</dbReference>